<evidence type="ECO:0000256" key="2">
    <source>
        <dbReference type="SAM" id="MobiDB-lite"/>
    </source>
</evidence>
<evidence type="ECO:0000256" key="1">
    <source>
        <dbReference type="SAM" id="Coils"/>
    </source>
</evidence>
<feature type="non-terminal residue" evidence="3">
    <location>
        <position position="1"/>
    </location>
</feature>
<gene>
    <name evidence="3" type="ORF">COCMIDRAFT_83655</name>
</gene>
<dbReference type="OrthoDB" id="3779310at2759"/>
<accession>W6ZIR0</accession>
<feature type="coiled-coil region" evidence="1">
    <location>
        <begin position="5"/>
        <end position="73"/>
    </location>
</feature>
<name>W6ZIR0_COCMI</name>
<keyword evidence="4" id="KW-1185">Reference proteome</keyword>
<dbReference type="KEGG" id="bor:COCMIDRAFT_83655"/>
<organism evidence="3 4">
    <name type="scientific">Bipolaris oryzae ATCC 44560</name>
    <dbReference type="NCBI Taxonomy" id="930090"/>
    <lineage>
        <taxon>Eukaryota</taxon>
        <taxon>Fungi</taxon>
        <taxon>Dikarya</taxon>
        <taxon>Ascomycota</taxon>
        <taxon>Pezizomycotina</taxon>
        <taxon>Dothideomycetes</taxon>
        <taxon>Pleosporomycetidae</taxon>
        <taxon>Pleosporales</taxon>
        <taxon>Pleosporineae</taxon>
        <taxon>Pleosporaceae</taxon>
        <taxon>Bipolaris</taxon>
    </lineage>
</organism>
<sequence length="491" mass="54728">LPAQLQLASYEYEALKQRYQRLATRHEELSKLCSAYRDVICGFSTSEEQAGSIEQLRAEAGREGMRAKALEADVLKPIIREAGGLQALVSQMQSLRSLIEKVGSLPELEELVSDVNVFRSGLNGVRGLQGLYGLIAEVKDLREQKLEFRETKARIDGHNGLAAKAAKYDKLVQAFSDIQATEERTAPAGAVIINPARATLIASVPLEMDPYRDLYEAPPVDKPHNKTGPNSIPLGPARVHGRTASQIHEQPSLKREPLENMEEIISKRPRVDLERFSTQIQRSMPSFHMERPSYDRHKHPAEHEVPRSRSKPAVKQEDHHVPEVQSPSAHNRQPEISPLSAVAAESVCLTKSMVAGRYPIALWTGDTDPFAPERPGNMKRSSEIPVELGEFLIKELSKHITGAVGQLFDTMPPNKDTCILRYVLDGHRPSGQPQARKACPLCSSTWVKHHRPCALLLGIDGVRTVVFMPLPGRPGEHTHWTEKNHWVKVTE</sequence>
<dbReference type="RefSeq" id="XP_007683709.1">
    <property type="nucleotide sequence ID" value="XM_007685519.1"/>
</dbReference>
<evidence type="ECO:0000313" key="3">
    <source>
        <dbReference type="EMBL" id="EUC49873.1"/>
    </source>
</evidence>
<reference evidence="3 4" key="1">
    <citation type="journal article" date="2013" name="PLoS Genet.">
        <title>Comparative genome structure, secondary metabolite, and effector coding capacity across Cochliobolus pathogens.</title>
        <authorList>
            <person name="Condon B.J."/>
            <person name="Leng Y."/>
            <person name="Wu D."/>
            <person name="Bushley K.E."/>
            <person name="Ohm R.A."/>
            <person name="Otillar R."/>
            <person name="Martin J."/>
            <person name="Schackwitz W."/>
            <person name="Grimwood J."/>
            <person name="MohdZainudin N."/>
            <person name="Xue C."/>
            <person name="Wang R."/>
            <person name="Manning V.A."/>
            <person name="Dhillon B."/>
            <person name="Tu Z.J."/>
            <person name="Steffenson B.J."/>
            <person name="Salamov A."/>
            <person name="Sun H."/>
            <person name="Lowry S."/>
            <person name="LaButti K."/>
            <person name="Han J."/>
            <person name="Copeland A."/>
            <person name="Lindquist E."/>
            <person name="Barry K."/>
            <person name="Schmutz J."/>
            <person name="Baker S.E."/>
            <person name="Ciuffetti L.M."/>
            <person name="Grigoriev I.V."/>
            <person name="Zhong S."/>
            <person name="Turgeon B.G."/>
        </authorList>
    </citation>
    <scope>NUCLEOTIDE SEQUENCE [LARGE SCALE GENOMIC DNA]</scope>
    <source>
        <strain evidence="3 4">ATCC 44560</strain>
    </source>
</reference>
<keyword evidence="1" id="KW-0175">Coiled coil</keyword>
<dbReference type="AlphaFoldDB" id="W6ZIR0"/>
<protein>
    <submittedName>
        <fullName evidence="3">Uncharacterized protein</fullName>
    </submittedName>
</protein>
<dbReference type="EMBL" id="KI963928">
    <property type="protein sequence ID" value="EUC49873.1"/>
    <property type="molecule type" value="Genomic_DNA"/>
</dbReference>
<dbReference type="Proteomes" id="UP000054032">
    <property type="component" value="Unassembled WGS sequence"/>
</dbReference>
<dbReference type="HOGENOM" id="CLU_519695_0_0_1"/>
<feature type="compositionally biased region" description="Basic and acidic residues" evidence="2">
    <location>
        <begin position="288"/>
        <end position="307"/>
    </location>
</feature>
<feature type="region of interest" description="Disordered" evidence="2">
    <location>
        <begin position="278"/>
        <end position="337"/>
    </location>
</feature>
<dbReference type="GeneID" id="19126304"/>
<proteinExistence type="predicted"/>
<evidence type="ECO:0000313" key="4">
    <source>
        <dbReference type="Proteomes" id="UP000054032"/>
    </source>
</evidence>